<dbReference type="AlphaFoldDB" id="A0A8J7F319"/>
<sequence>MADVLAQAIALSFSPVSPVSAPTDSLEIPSIASLSDEKVVAIAQLQMEPKQDQRLSELLYRQQAEILTDAEQLKEAVTTKIIYG</sequence>
<keyword evidence="2" id="KW-1185">Reference proteome</keyword>
<protein>
    <submittedName>
        <fullName evidence="1">Uncharacterized protein</fullName>
    </submittedName>
</protein>
<accession>A0A8J7F319</accession>
<comment type="caution">
    <text evidence="1">The sequence shown here is derived from an EMBL/GenBank/DDBJ whole genome shotgun (WGS) entry which is preliminary data.</text>
</comment>
<dbReference type="RefSeq" id="WP_193919515.1">
    <property type="nucleotide sequence ID" value="NZ_JADEWL010000023.1"/>
</dbReference>
<organism evidence="1 2">
    <name type="scientific">Plectonema cf. radiosum LEGE 06105</name>
    <dbReference type="NCBI Taxonomy" id="945769"/>
    <lineage>
        <taxon>Bacteria</taxon>
        <taxon>Bacillati</taxon>
        <taxon>Cyanobacteriota</taxon>
        <taxon>Cyanophyceae</taxon>
        <taxon>Oscillatoriophycideae</taxon>
        <taxon>Oscillatoriales</taxon>
        <taxon>Microcoleaceae</taxon>
        <taxon>Plectonema</taxon>
    </lineage>
</organism>
<name>A0A8J7F319_9CYAN</name>
<evidence type="ECO:0000313" key="1">
    <source>
        <dbReference type="EMBL" id="MBE9213033.1"/>
    </source>
</evidence>
<dbReference type="Proteomes" id="UP000620559">
    <property type="component" value="Unassembled WGS sequence"/>
</dbReference>
<evidence type="ECO:0000313" key="2">
    <source>
        <dbReference type="Proteomes" id="UP000620559"/>
    </source>
</evidence>
<dbReference type="EMBL" id="JADEWL010000023">
    <property type="protein sequence ID" value="MBE9213033.1"/>
    <property type="molecule type" value="Genomic_DNA"/>
</dbReference>
<reference evidence="1" key="1">
    <citation type="submission" date="2020-10" db="EMBL/GenBank/DDBJ databases">
        <authorList>
            <person name="Castelo-Branco R."/>
            <person name="Eusebio N."/>
            <person name="Adriana R."/>
            <person name="Vieira A."/>
            <person name="Brugerolle De Fraissinette N."/>
            <person name="Rezende De Castro R."/>
            <person name="Schneider M.P."/>
            <person name="Vasconcelos V."/>
            <person name="Leao P.N."/>
        </authorList>
    </citation>
    <scope>NUCLEOTIDE SEQUENCE</scope>
    <source>
        <strain evidence="1">LEGE 06105</strain>
    </source>
</reference>
<gene>
    <name evidence="1" type="ORF">IQ247_10160</name>
</gene>
<proteinExistence type="predicted"/>